<dbReference type="RefSeq" id="WP_311558827.1">
    <property type="nucleotide sequence ID" value="NZ_JAVREJ010000018.1"/>
</dbReference>
<reference evidence="3" key="1">
    <citation type="submission" date="2023-07" db="EMBL/GenBank/DDBJ databases">
        <title>30 novel species of actinomycetes from the DSMZ collection.</title>
        <authorList>
            <person name="Nouioui I."/>
        </authorList>
    </citation>
    <scope>NUCLEOTIDE SEQUENCE [LARGE SCALE GENOMIC DNA]</scope>
    <source>
        <strain evidence="3">DSM 45834</strain>
    </source>
</reference>
<evidence type="ECO:0000256" key="1">
    <source>
        <dbReference type="SAM" id="MobiDB-lite"/>
    </source>
</evidence>
<evidence type="ECO:0008006" key="4">
    <source>
        <dbReference type="Google" id="ProtNLM"/>
    </source>
</evidence>
<sequence>MQHQYASLWVSAEGEPGPTNDDLQQHIDEWNNSGWFVVGYSTERVDDGSMLHNFIWRRDT</sequence>
<dbReference type="EMBL" id="JAVREJ010000018">
    <property type="protein sequence ID" value="MDT0352320.1"/>
    <property type="molecule type" value="Genomic_DNA"/>
</dbReference>
<organism evidence="2 3">
    <name type="scientific">Pseudonocardia charpentierae</name>
    <dbReference type="NCBI Taxonomy" id="3075545"/>
    <lineage>
        <taxon>Bacteria</taxon>
        <taxon>Bacillati</taxon>
        <taxon>Actinomycetota</taxon>
        <taxon>Actinomycetes</taxon>
        <taxon>Pseudonocardiales</taxon>
        <taxon>Pseudonocardiaceae</taxon>
        <taxon>Pseudonocardia</taxon>
    </lineage>
</organism>
<accession>A0ABU2NED1</accession>
<gene>
    <name evidence="2" type="ORF">RM445_22585</name>
</gene>
<name>A0ABU2NED1_9PSEU</name>
<protein>
    <recommendedName>
        <fullName evidence="4">DUF4177 domain-containing protein</fullName>
    </recommendedName>
</protein>
<evidence type="ECO:0000313" key="3">
    <source>
        <dbReference type="Proteomes" id="UP001183202"/>
    </source>
</evidence>
<dbReference type="Proteomes" id="UP001183202">
    <property type="component" value="Unassembled WGS sequence"/>
</dbReference>
<evidence type="ECO:0000313" key="2">
    <source>
        <dbReference type="EMBL" id="MDT0352320.1"/>
    </source>
</evidence>
<comment type="caution">
    <text evidence="2">The sequence shown here is derived from an EMBL/GenBank/DDBJ whole genome shotgun (WGS) entry which is preliminary data.</text>
</comment>
<feature type="region of interest" description="Disordered" evidence="1">
    <location>
        <begin position="1"/>
        <end position="23"/>
    </location>
</feature>
<keyword evidence="3" id="KW-1185">Reference proteome</keyword>
<proteinExistence type="predicted"/>